<evidence type="ECO:0000313" key="2">
    <source>
        <dbReference type="EMBL" id="MPD00382.1"/>
    </source>
</evidence>
<reference evidence="2 3" key="1">
    <citation type="submission" date="2019-05" db="EMBL/GenBank/DDBJ databases">
        <title>Another draft genome of Portunus trituberculatus and its Hox gene families provides insights of decapod evolution.</title>
        <authorList>
            <person name="Jeong J.-H."/>
            <person name="Song I."/>
            <person name="Kim S."/>
            <person name="Choi T."/>
            <person name="Kim D."/>
            <person name="Ryu S."/>
            <person name="Kim W."/>
        </authorList>
    </citation>
    <scope>NUCLEOTIDE SEQUENCE [LARGE SCALE GENOMIC DNA]</scope>
    <source>
        <tissue evidence="2">Muscle</tissue>
    </source>
</reference>
<proteinExistence type="predicted"/>
<keyword evidence="3" id="KW-1185">Reference proteome</keyword>
<feature type="compositionally biased region" description="Basic residues" evidence="1">
    <location>
        <begin position="40"/>
        <end position="51"/>
    </location>
</feature>
<organism evidence="2 3">
    <name type="scientific">Portunus trituberculatus</name>
    <name type="common">Swimming crab</name>
    <name type="synonym">Neptunus trituberculatus</name>
    <dbReference type="NCBI Taxonomy" id="210409"/>
    <lineage>
        <taxon>Eukaryota</taxon>
        <taxon>Metazoa</taxon>
        <taxon>Ecdysozoa</taxon>
        <taxon>Arthropoda</taxon>
        <taxon>Crustacea</taxon>
        <taxon>Multicrustacea</taxon>
        <taxon>Malacostraca</taxon>
        <taxon>Eumalacostraca</taxon>
        <taxon>Eucarida</taxon>
        <taxon>Decapoda</taxon>
        <taxon>Pleocyemata</taxon>
        <taxon>Brachyura</taxon>
        <taxon>Eubrachyura</taxon>
        <taxon>Portunoidea</taxon>
        <taxon>Portunidae</taxon>
        <taxon>Portuninae</taxon>
        <taxon>Portunus</taxon>
    </lineage>
</organism>
<dbReference type="Proteomes" id="UP000324222">
    <property type="component" value="Unassembled WGS sequence"/>
</dbReference>
<name>A0A5B7JQX6_PORTR</name>
<evidence type="ECO:0000256" key="1">
    <source>
        <dbReference type="SAM" id="MobiDB-lite"/>
    </source>
</evidence>
<feature type="region of interest" description="Disordered" evidence="1">
    <location>
        <begin position="1"/>
        <end position="89"/>
    </location>
</feature>
<evidence type="ECO:0000313" key="3">
    <source>
        <dbReference type="Proteomes" id="UP000324222"/>
    </source>
</evidence>
<protein>
    <submittedName>
        <fullName evidence="2">Uncharacterized protein</fullName>
    </submittedName>
</protein>
<dbReference type="AlphaFoldDB" id="A0A5B7JQX6"/>
<sequence>MHRKQPQQDENTTTSTTTMTNQISSSTPWINCPTPPCHKYPCRPRLPRHTRTTSQAASEIRHHDFTTQHLNIQTRPSPRAPPVSASSFLSSAHHLQPQFILRVRLSGRSPGDLVSPPRVFTGLLGDRHLA</sequence>
<accession>A0A5B7JQX6</accession>
<comment type="caution">
    <text evidence="2">The sequence shown here is derived from an EMBL/GenBank/DDBJ whole genome shotgun (WGS) entry which is preliminary data.</text>
</comment>
<feature type="compositionally biased region" description="Low complexity" evidence="1">
    <location>
        <begin position="12"/>
        <end position="27"/>
    </location>
</feature>
<dbReference type="EMBL" id="VSRR010122665">
    <property type="protein sequence ID" value="MPD00382.1"/>
    <property type="molecule type" value="Genomic_DNA"/>
</dbReference>
<gene>
    <name evidence="2" type="ORF">E2C01_095849</name>
</gene>